<dbReference type="Pfam" id="PF00350">
    <property type="entry name" value="Dynamin_N"/>
    <property type="match status" value="1"/>
</dbReference>
<keyword evidence="3" id="KW-1185">Reference proteome</keyword>
<dbReference type="InterPro" id="IPR022812">
    <property type="entry name" value="Dynamin"/>
</dbReference>
<dbReference type="AlphaFoldDB" id="A0A9X4M118"/>
<dbReference type="Gene3D" id="3.40.50.300">
    <property type="entry name" value="P-loop containing nucleotide triphosphate hydrolases"/>
    <property type="match status" value="1"/>
</dbReference>
<comment type="caution">
    <text evidence="2">The sequence shown here is derived from an EMBL/GenBank/DDBJ whole genome shotgun (WGS) entry which is preliminary data.</text>
</comment>
<organism evidence="2 3">
    <name type="scientific">Speluncibacter jeojiensis</name>
    <dbReference type="NCBI Taxonomy" id="2710754"/>
    <lineage>
        <taxon>Bacteria</taxon>
        <taxon>Bacillati</taxon>
        <taxon>Actinomycetota</taxon>
        <taxon>Actinomycetes</taxon>
        <taxon>Mycobacteriales</taxon>
        <taxon>Speluncibacteraceae</taxon>
        <taxon>Speluncibacter</taxon>
    </lineage>
</organism>
<evidence type="ECO:0000313" key="3">
    <source>
        <dbReference type="Proteomes" id="UP001152755"/>
    </source>
</evidence>
<dbReference type="RefSeq" id="WP_332520379.1">
    <property type="nucleotide sequence ID" value="NZ_JANRHA010000011.1"/>
</dbReference>
<dbReference type="PRINTS" id="PR00195">
    <property type="entry name" value="DYNAMIN"/>
</dbReference>
<dbReference type="Proteomes" id="UP001152755">
    <property type="component" value="Unassembled WGS sequence"/>
</dbReference>
<sequence>MQPLPPPAAQPGTPPMDPVVAVLDRALRSLAAPGGDLVGHANRIGAMLWSPPRIVVVGRLKAGKSTLVNALIGAPVAETAALEATNVVTVYHDGAPSRAEVVGHDGTRRAVPIDLRSGAPVEISPVDTAYVDRYLPSAAIRDLTLIDTPGLATLTVANADTTRRALIDGFAQTKDASVDADAAVFLFDSTPRADEVAFLRELGFTPLNTLGVLSRADGFGEGAFGTRDPIEHAHEHARRLADQLAGQVLTVLPVAGLLSESARTGRVTEADARALAALSGIEGWDLYRVLSADDPAPMTAPQRDRILDLLGEYGAVNGRAAAAQGAHALAGWLDHVSGLPVLQSVLHNNIGAFAAVHRARRILAELDTLASSHPDRDHIRAVTQQARTDPAMNPVLLLQALRSMLATDPHSPVTAELTRTLQARTDAERVGLPPGAGWDQVRGATADRIAWVQRQAITTRSAAEDAALTALTVAYNLQRLRLGG</sequence>
<feature type="domain" description="Dynamin N-terminal" evidence="1">
    <location>
        <begin position="54"/>
        <end position="166"/>
    </location>
</feature>
<reference evidence="2" key="1">
    <citation type="submission" date="2022-08" db="EMBL/GenBank/DDBJ databases">
        <title>Genome analysis of Corynebacteriales strain.</title>
        <authorList>
            <person name="Lee S.D."/>
        </authorList>
    </citation>
    <scope>NUCLEOTIDE SEQUENCE</scope>
    <source>
        <strain evidence="2">D3-21</strain>
    </source>
</reference>
<dbReference type="InterPro" id="IPR045063">
    <property type="entry name" value="Dynamin_N"/>
</dbReference>
<gene>
    <name evidence="2" type="ORF">NVS88_16135</name>
</gene>
<dbReference type="GO" id="GO:0005525">
    <property type="term" value="F:GTP binding"/>
    <property type="evidence" value="ECO:0007669"/>
    <property type="project" value="InterPro"/>
</dbReference>
<proteinExistence type="predicted"/>
<protein>
    <submittedName>
        <fullName evidence="2">50S ribosome-binding GTPase</fullName>
    </submittedName>
</protein>
<evidence type="ECO:0000259" key="1">
    <source>
        <dbReference type="Pfam" id="PF00350"/>
    </source>
</evidence>
<accession>A0A9X4M118</accession>
<dbReference type="EMBL" id="JANRHA010000011">
    <property type="protein sequence ID" value="MDG3016089.1"/>
    <property type="molecule type" value="Genomic_DNA"/>
</dbReference>
<evidence type="ECO:0000313" key="2">
    <source>
        <dbReference type="EMBL" id="MDG3016089.1"/>
    </source>
</evidence>
<dbReference type="SUPFAM" id="SSF52540">
    <property type="entry name" value="P-loop containing nucleoside triphosphate hydrolases"/>
    <property type="match status" value="1"/>
</dbReference>
<dbReference type="InterPro" id="IPR027417">
    <property type="entry name" value="P-loop_NTPase"/>
</dbReference>
<name>A0A9X4M118_9ACTN</name>